<reference evidence="10 11" key="1">
    <citation type="submission" date="2018-08" db="EMBL/GenBank/DDBJ databases">
        <title>Genomic Encyclopedia of Type Strains, Phase III (KMG-III): the genomes of soil and plant-associated and newly described type strains.</title>
        <authorList>
            <person name="Whitman W."/>
        </authorList>
    </citation>
    <scope>NUCLEOTIDE SEQUENCE [LARGE SCALE GENOMIC DNA]</scope>
    <source>
        <strain evidence="10 11">CECT 7375</strain>
    </source>
</reference>
<dbReference type="InterPro" id="IPR010930">
    <property type="entry name" value="Flg_bb/hook_C_dom"/>
</dbReference>
<dbReference type="GO" id="GO:0005576">
    <property type="term" value="C:extracellular region"/>
    <property type="evidence" value="ECO:0007669"/>
    <property type="project" value="UniProtKB-SubCell"/>
</dbReference>
<evidence type="ECO:0000259" key="9">
    <source>
        <dbReference type="Pfam" id="PF22638"/>
    </source>
</evidence>
<gene>
    <name evidence="10" type="ORF">DFP81_10347</name>
</gene>
<proteinExistence type="inferred from homology"/>
<feature type="domain" description="Flagellar hook-associated protein FlgK helical" evidence="9">
    <location>
        <begin position="85"/>
        <end position="317"/>
    </location>
</feature>
<evidence type="ECO:0000256" key="1">
    <source>
        <dbReference type="ARBA" id="ARBA00004365"/>
    </source>
</evidence>
<dbReference type="PANTHER" id="PTHR30033:SF1">
    <property type="entry name" value="FLAGELLAR HOOK-ASSOCIATED PROTEIN 1"/>
    <property type="match status" value="1"/>
</dbReference>
<dbReference type="GO" id="GO:0044780">
    <property type="term" value="P:bacterial-type flagellum assembly"/>
    <property type="evidence" value="ECO:0007669"/>
    <property type="project" value="InterPro"/>
</dbReference>
<evidence type="ECO:0000256" key="6">
    <source>
        <dbReference type="ARBA" id="ARBA00023143"/>
    </source>
</evidence>
<comment type="similarity">
    <text evidence="3">Belongs to the flagella basal body rod proteins family.</text>
</comment>
<evidence type="ECO:0000259" key="8">
    <source>
        <dbReference type="Pfam" id="PF06429"/>
    </source>
</evidence>
<organism evidence="10 11">
    <name type="scientific">Marinomonas pollencensis</name>
    <dbReference type="NCBI Taxonomy" id="491954"/>
    <lineage>
        <taxon>Bacteria</taxon>
        <taxon>Pseudomonadati</taxon>
        <taxon>Pseudomonadota</taxon>
        <taxon>Gammaproteobacteria</taxon>
        <taxon>Oceanospirillales</taxon>
        <taxon>Oceanospirillaceae</taxon>
        <taxon>Marinomonas</taxon>
    </lineage>
</organism>
<comment type="subcellular location">
    <subcellularLocation>
        <location evidence="1">Bacterial flagellum</location>
    </subcellularLocation>
    <subcellularLocation>
        <location evidence="2">Secreted</location>
    </subcellularLocation>
</comment>
<dbReference type="Pfam" id="PF22638">
    <property type="entry name" value="FlgK_D1"/>
    <property type="match status" value="1"/>
</dbReference>
<dbReference type="AlphaFoldDB" id="A0A3E0DPX7"/>
<evidence type="ECO:0000256" key="7">
    <source>
        <dbReference type="SAM" id="MobiDB-lite"/>
    </source>
</evidence>
<evidence type="ECO:0000256" key="2">
    <source>
        <dbReference type="ARBA" id="ARBA00004613"/>
    </source>
</evidence>
<dbReference type="RefSeq" id="WP_115896742.1">
    <property type="nucleotide sequence ID" value="NZ_QUNG01000003.1"/>
</dbReference>
<dbReference type="GO" id="GO:0005198">
    <property type="term" value="F:structural molecule activity"/>
    <property type="evidence" value="ECO:0007669"/>
    <property type="project" value="InterPro"/>
</dbReference>
<protein>
    <recommendedName>
        <fullName evidence="4">Flagellar hook-associated protein 1</fullName>
    </recommendedName>
</protein>
<keyword evidence="10" id="KW-0282">Flagellum</keyword>
<evidence type="ECO:0000256" key="4">
    <source>
        <dbReference type="ARBA" id="ARBA00016244"/>
    </source>
</evidence>
<dbReference type="OrthoDB" id="9802553at2"/>
<dbReference type="InterPro" id="IPR002371">
    <property type="entry name" value="FlgK"/>
</dbReference>
<evidence type="ECO:0000313" key="11">
    <source>
        <dbReference type="Proteomes" id="UP000256542"/>
    </source>
</evidence>
<dbReference type="EMBL" id="QUNG01000003">
    <property type="protein sequence ID" value="REG84853.1"/>
    <property type="molecule type" value="Genomic_DNA"/>
</dbReference>
<dbReference type="NCBIfam" id="TIGR02492">
    <property type="entry name" value="flgK_ends"/>
    <property type="match status" value="1"/>
</dbReference>
<evidence type="ECO:0000256" key="5">
    <source>
        <dbReference type="ARBA" id="ARBA00022525"/>
    </source>
</evidence>
<dbReference type="PRINTS" id="PR01005">
    <property type="entry name" value="FLGHOOKAP1"/>
</dbReference>
<dbReference type="GO" id="GO:0009424">
    <property type="term" value="C:bacterial-type flagellum hook"/>
    <property type="evidence" value="ECO:0007669"/>
    <property type="project" value="InterPro"/>
</dbReference>
<sequence>MGSGLYSIGLSGLQSSNARINTTGQNTANVDTEGYSRQKTATVSSPTGAVRIQDTSRIVDKFVNDQVRTDTSSHAYYDTYHSMMSTADGLLGENSVSLNNYLNKAFKSLHEVNNDPTSSSLRELAHSSLKDLTEHYHTLSKLVGEQKTIADKQTQTSLGELNNLTRQVAHLNSQILQEETGSTSPANELRDQQELLAKEIASYVNVKVQYADNGVMTVHLGSGQPLVMDKTATVLKAVPDVNNPSQKKLFIDFGKYQVAAKTEHLGGSIGALMDYQTEFAEKSDRELGLNAISIADAMNQQNGLGLDAAGAFGNDLFKIGDIKVYADAENKGEANDIAVHVSAGKSADVALGSYELAKTDDNQFTIKVFDLDGKASPKSTLLDLTTAQADKNGDYHLDGLGVSVHLGDLNDYELHDTYRFSPTDGAASAISIAAKNGDDIALSAPLGVTTNPNNLSDASLSLTSVTNTDPSSSAFSVNGELYPVAPHSIYFTSDNAYEVRDEQGNVLSSVNDAQDFKDLLAQAGLAEEAGFDVSISSSPKAGDEFSMSMGDLGSADNFNGLQLANLQNQSLVSGKTTLAEAFSDMVTSVGSKSAALETNRQSSEVVMNQSIARRDEVSSVSLDEEAVNLLKYQQSYSAAAQVITAARTTFDALLGAVR</sequence>
<feature type="domain" description="Flagellar basal-body/hook protein C-terminal" evidence="8">
    <location>
        <begin position="616"/>
        <end position="654"/>
    </location>
</feature>
<dbReference type="Proteomes" id="UP000256542">
    <property type="component" value="Unassembled WGS sequence"/>
</dbReference>
<dbReference type="PANTHER" id="PTHR30033">
    <property type="entry name" value="FLAGELLAR HOOK-ASSOCIATED PROTEIN 1"/>
    <property type="match status" value="1"/>
</dbReference>
<evidence type="ECO:0000256" key="3">
    <source>
        <dbReference type="ARBA" id="ARBA00009677"/>
    </source>
</evidence>
<feature type="region of interest" description="Disordered" evidence="7">
    <location>
        <begin position="23"/>
        <end position="44"/>
    </location>
</feature>
<dbReference type="Pfam" id="PF06429">
    <property type="entry name" value="Flg_bbr_C"/>
    <property type="match status" value="1"/>
</dbReference>
<keyword evidence="10" id="KW-0969">Cilium</keyword>
<keyword evidence="5" id="KW-0964">Secreted</keyword>
<accession>A0A3E0DPX7</accession>
<keyword evidence="11" id="KW-1185">Reference proteome</keyword>
<dbReference type="InterPro" id="IPR053927">
    <property type="entry name" value="FlgK_helical"/>
</dbReference>
<comment type="caution">
    <text evidence="10">The sequence shown here is derived from an EMBL/GenBank/DDBJ whole genome shotgun (WGS) entry which is preliminary data.</text>
</comment>
<evidence type="ECO:0000313" key="10">
    <source>
        <dbReference type="EMBL" id="REG84853.1"/>
    </source>
</evidence>
<dbReference type="SUPFAM" id="SSF64518">
    <property type="entry name" value="Phase 1 flagellin"/>
    <property type="match status" value="2"/>
</dbReference>
<keyword evidence="6" id="KW-0975">Bacterial flagellum</keyword>
<keyword evidence="10" id="KW-0966">Cell projection</keyword>
<name>A0A3E0DPX7_9GAMM</name>